<feature type="region of interest" description="Disordered" evidence="1">
    <location>
        <begin position="13"/>
        <end position="33"/>
    </location>
</feature>
<gene>
    <name evidence="2" type="ORF">B0T25DRAFT_521590</name>
</gene>
<protein>
    <submittedName>
        <fullName evidence="2">Uncharacterized protein</fullName>
    </submittedName>
</protein>
<feature type="compositionally biased region" description="Polar residues" evidence="1">
    <location>
        <begin position="13"/>
        <end position="22"/>
    </location>
</feature>
<organism evidence="2 3">
    <name type="scientific">Lasiosphaeria hispida</name>
    <dbReference type="NCBI Taxonomy" id="260671"/>
    <lineage>
        <taxon>Eukaryota</taxon>
        <taxon>Fungi</taxon>
        <taxon>Dikarya</taxon>
        <taxon>Ascomycota</taxon>
        <taxon>Pezizomycotina</taxon>
        <taxon>Sordariomycetes</taxon>
        <taxon>Sordariomycetidae</taxon>
        <taxon>Sordariales</taxon>
        <taxon>Lasiosphaeriaceae</taxon>
        <taxon>Lasiosphaeria</taxon>
    </lineage>
</organism>
<dbReference type="Proteomes" id="UP001275084">
    <property type="component" value="Unassembled WGS sequence"/>
</dbReference>
<evidence type="ECO:0000313" key="3">
    <source>
        <dbReference type="Proteomes" id="UP001275084"/>
    </source>
</evidence>
<comment type="caution">
    <text evidence="2">The sequence shown here is derived from an EMBL/GenBank/DDBJ whole genome shotgun (WGS) entry which is preliminary data.</text>
</comment>
<keyword evidence="3" id="KW-1185">Reference proteome</keyword>
<reference evidence="2" key="1">
    <citation type="journal article" date="2023" name="Mol. Phylogenet. Evol.">
        <title>Genome-scale phylogeny and comparative genomics of the fungal order Sordariales.</title>
        <authorList>
            <person name="Hensen N."/>
            <person name="Bonometti L."/>
            <person name="Westerberg I."/>
            <person name="Brannstrom I.O."/>
            <person name="Guillou S."/>
            <person name="Cros-Aarteil S."/>
            <person name="Calhoun S."/>
            <person name="Haridas S."/>
            <person name="Kuo A."/>
            <person name="Mondo S."/>
            <person name="Pangilinan J."/>
            <person name="Riley R."/>
            <person name="LaButti K."/>
            <person name="Andreopoulos B."/>
            <person name="Lipzen A."/>
            <person name="Chen C."/>
            <person name="Yan M."/>
            <person name="Daum C."/>
            <person name="Ng V."/>
            <person name="Clum A."/>
            <person name="Steindorff A."/>
            <person name="Ohm R.A."/>
            <person name="Martin F."/>
            <person name="Silar P."/>
            <person name="Natvig D.O."/>
            <person name="Lalanne C."/>
            <person name="Gautier V."/>
            <person name="Ament-Velasquez S.L."/>
            <person name="Kruys A."/>
            <person name="Hutchinson M.I."/>
            <person name="Powell A.J."/>
            <person name="Barry K."/>
            <person name="Miller A.N."/>
            <person name="Grigoriev I.V."/>
            <person name="Debuchy R."/>
            <person name="Gladieux P."/>
            <person name="Hiltunen Thoren M."/>
            <person name="Johannesson H."/>
        </authorList>
    </citation>
    <scope>NUCLEOTIDE SEQUENCE</scope>
    <source>
        <strain evidence="2">CBS 955.72</strain>
    </source>
</reference>
<accession>A0AAJ0H7X5</accession>
<sequence>MYLFRSPLSLLQSSNAGSTTGHGHQPHHDTRWEDTTDLNQTDALPRIASPFFDIKCHVGVIVISDKTCADTSTSLAQKLLAGRVFEHAGSSLRNAREATGRVLGSMKAAKDITGLEFVGCTTMRDAELDLISAGGDVNSKPPYDPIFWNCHDISSRFARVAATEDSDIAPLREVTAALERAKFSGAT</sequence>
<evidence type="ECO:0000313" key="2">
    <source>
        <dbReference type="EMBL" id="KAK3343446.1"/>
    </source>
</evidence>
<name>A0AAJ0H7X5_9PEZI</name>
<proteinExistence type="predicted"/>
<reference evidence="2" key="2">
    <citation type="submission" date="2023-06" db="EMBL/GenBank/DDBJ databases">
        <authorList>
            <consortium name="Lawrence Berkeley National Laboratory"/>
            <person name="Haridas S."/>
            <person name="Hensen N."/>
            <person name="Bonometti L."/>
            <person name="Westerberg I."/>
            <person name="Brannstrom I.O."/>
            <person name="Guillou S."/>
            <person name="Cros-Aarteil S."/>
            <person name="Calhoun S."/>
            <person name="Kuo A."/>
            <person name="Mondo S."/>
            <person name="Pangilinan J."/>
            <person name="Riley R."/>
            <person name="Labutti K."/>
            <person name="Andreopoulos B."/>
            <person name="Lipzen A."/>
            <person name="Chen C."/>
            <person name="Yanf M."/>
            <person name="Daum C."/>
            <person name="Ng V."/>
            <person name="Clum A."/>
            <person name="Steindorff A."/>
            <person name="Ohm R."/>
            <person name="Martin F."/>
            <person name="Silar P."/>
            <person name="Natvig D."/>
            <person name="Lalanne C."/>
            <person name="Gautier V."/>
            <person name="Ament-Velasquez S.L."/>
            <person name="Kruys A."/>
            <person name="Hutchinson M.I."/>
            <person name="Powell A.J."/>
            <person name="Barry K."/>
            <person name="Miller A.N."/>
            <person name="Grigoriev I.V."/>
            <person name="Debuchy R."/>
            <person name="Gladieux P."/>
            <person name="Thoren M.H."/>
            <person name="Johannesson H."/>
        </authorList>
    </citation>
    <scope>NUCLEOTIDE SEQUENCE</scope>
    <source>
        <strain evidence="2">CBS 955.72</strain>
    </source>
</reference>
<evidence type="ECO:0000256" key="1">
    <source>
        <dbReference type="SAM" id="MobiDB-lite"/>
    </source>
</evidence>
<dbReference type="AlphaFoldDB" id="A0AAJ0H7X5"/>
<dbReference type="EMBL" id="JAUIQD010000007">
    <property type="protein sequence ID" value="KAK3343446.1"/>
    <property type="molecule type" value="Genomic_DNA"/>
</dbReference>